<comment type="caution">
    <text evidence="2">The sequence shown here is derived from an EMBL/GenBank/DDBJ whole genome shotgun (WGS) entry which is preliminary data.</text>
</comment>
<dbReference type="Pfam" id="PF12728">
    <property type="entry name" value="HTH_17"/>
    <property type="match status" value="1"/>
</dbReference>
<evidence type="ECO:0000313" key="2">
    <source>
        <dbReference type="EMBL" id="MFD2099730.1"/>
    </source>
</evidence>
<dbReference type="Proteomes" id="UP001597342">
    <property type="component" value="Unassembled WGS sequence"/>
</dbReference>
<protein>
    <submittedName>
        <fullName evidence="2">Helix-turn-helix domain-containing protein</fullName>
    </submittedName>
</protein>
<reference evidence="3" key="1">
    <citation type="journal article" date="2019" name="Int. J. Syst. Evol. Microbiol.">
        <title>The Global Catalogue of Microorganisms (GCM) 10K type strain sequencing project: providing services to taxonomists for standard genome sequencing and annotation.</title>
        <authorList>
            <consortium name="The Broad Institute Genomics Platform"/>
            <consortium name="The Broad Institute Genome Sequencing Center for Infectious Disease"/>
            <person name="Wu L."/>
            <person name="Ma J."/>
        </authorList>
    </citation>
    <scope>NUCLEOTIDE SEQUENCE [LARGE SCALE GENOMIC DNA]</scope>
    <source>
        <strain evidence="3">JCM 3389</strain>
    </source>
</reference>
<dbReference type="SUPFAM" id="SSF46955">
    <property type="entry name" value="Putative DNA-binding domain"/>
    <property type="match status" value="1"/>
</dbReference>
<feature type="domain" description="Helix-turn-helix" evidence="1">
    <location>
        <begin position="17"/>
        <end position="63"/>
    </location>
</feature>
<proteinExistence type="predicted"/>
<dbReference type="RefSeq" id="WP_379830486.1">
    <property type="nucleotide sequence ID" value="NZ_JBHUHU010000003.1"/>
</dbReference>
<evidence type="ECO:0000313" key="3">
    <source>
        <dbReference type="Proteomes" id="UP001597342"/>
    </source>
</evidence>
<name>A0ABW4XXY9_9FLAO</name>
<accession>A0ABW4XXY9</accession>
<keyword evidence="3" id="KW-1185">Reference proteome</keyword>
<organism evidence="2 3">
    <name type="scientific">Flagellimonas iocasae</name>
    <dbReference type="NCBI Taxonomy" id="2055905"/>
    <lineage>
        <taxon>Bacteria</taxon>
        <taxon>Pseudomonadati</taxon>
        <taxon>Bacteroidota</taxon>
        <taxon>Flavobacteriia</taxon>
        <taxon>Flavobacteriales</taxon>
        <taxon>Flavobacteriaceae</taxon>
        <taxon>Flagellimonas</taxon>
    </lineage>
</organism>
<dbReference type="InterPro" id="IPR041657">
    <property type="entry name" value="HTH_17"/>
</dbReference>
<gene>
    <name evidence="2" type="ORF">ACFSJE_08110</name>
</gene>
<sequence>MENYFEEKIKGLDEYRWITVEDCSEKLGISTRTVFQYLKDGKIKGVKWKKRRLIDTVSIMGFLIREGVMDKP</sequence>
<dbReference type="InterPro" id="IPR009061">
    <property type="entry name" value="DNA-bd_dom_put_sf"/>
</dbReference>
<dbReference type="EMBL" id="JBHUHU010000003">
    <property type="protein sequence ID" value="MFD2099730.1"/>
    <property type="molecule type" value="Genomic_DNA"/>
</dbReference>
<evidence type="ECO:0000259" key="1">
    <source>
        <dbReference type="Pfam" id="PF12728"/>
    </source>
</evidence>